<protein>
    <submittedName>
        <fullName evidence="1">Uncharacterized protein</fullName>
    </submittedName>
</protein>
<keyword evidence="2" id="KW-1185">Reference proteome</keyword>
<evidence type="ECO:0000313" key="1">
    <source>
        <dbReference type="EMBL" id="GIY67502.1"/>
    </source>
</evidence>
<organism evidence="1 2">
    <name type="scientific">Caerostris darwini</name>
    <dbReference type="NCBI Taxonomy" id="1538125"/>
    <lineage>
        <taxon>Eukaryota</taxon>
        <taxon>Metazoa</taxon>
        <taxon>Ecdysozoa</taxon>
        <taxon>Arthropoda</taxon>
        <taxon>Chelicerata</taxon>
        <taxon>Arachnida</taxon>
        <taxon>Araneae</taxon>
        <taxon>Araneomorphae</taxon>
        <taxon>Entelegynae</taxon>
        <taxon>Araneoidea</taxon>
        <taxon>Araneidae</taxon>
        <taxon>Caerostris</taxon>
    </lineage>
</organism>
<reference evidence="1 2" key="1">
    <citation type="submission" date="2021-06" db="EMBL/GenBank/DDBJ databases">
        <title>Caerostris darwini draft genome.</title>
        <authorList>
            <person name="Kono N."/>
            <person name="Arakawa K."/>
        </authorList>
    </citation>
    <scope>NUCLEOTIDE SEQUENCE [LARGE SCALE GENOMIC DNA]</scope>
</reference>
<comment type="caution">
    <text evidence="1">The sequence shown here is derived from an EMBL/GenBank/DDBJ whole genome shotgun (WGS) entry which is preliminary data.</text>
</comment>
<accession>A0AAV4VB77</accession>
<evidence type="ECO:0000313" key="2">
    <source>
        <dbReference type="Proteomes" id="UP001054837"/>
    </source>
</evidence>
<dbReference type="EMBL" id="BPLQ01012749">
    <property type="protein sequence ID" value="GIY67502.1"/>
    <property type="molecule type" value="Genomic_DNA"/>
</dbReference>
<dbReference type="AlphaFoldDB" id="A0AAV4VB77"/>
<proteinExistence type="predicted"/>
<name>A0AAV4VB77_9ARAC</name>
<sequence>MSRIQGQSYERSELRVAYQRPRWLRVSHTSPEGVNVASCNVVQWKQAIYLELRFWFHLNLGLCPPSSIHFIRWAANHKRIHLESLNYRPFIKEPGHAKNSNCECGLT</sequence>
<gene>
    <name evidence="1" type="ORF">CDAR_421881</name>
</gene>
<dbReference type="Proteomes" id="UP001054837">
    <property type="component" value="Unassembled WGS sequence"/>
</dbReference>